<gene>
    <name evidence="2" type="ORF">LIER_28640</name>
</gene>
<keyword evidence="3" id="KW-1185">Reference proteome</keyword>
<evidence type="ECO:0000256" key="1">
    <source>
        <dbReference type="SAM" id="Phobius"/>
    </source>
</evidence>
<protein>
    <submittedName>
        <fullName evidence="2">Uncharacterized protein</fullName>
    </submittedName>
</protein>
<sequence>MNKRVDLRKKTLVWSSKLVVVVCVDYVVAMVCFIELPGSAPLFPLKSLPSKSASCSCNDSENDLLDQTGPINLG</sequence>
<dbReference type="Proteomes" id="UP001454036">
    <property type="component" value="Unassembled WGS sequence"/>
</dbReference>
<comment type="caution">
    <text evidence="2">The sequence shown here is derived from an EMBL/GenBank/DDBJ whole genome shotgun (WGS) entry which is preliminary data.</text>
</comment>
<accession>A0AAV3RKP0</accession>
<organism evidence="2 3">
    <name type="scientific">Lithospermum erythrorhizon</name>
    <name type="common">Purple gromwell</name>
    <name type="synonym">Lithospermum officinale var. erythrorhizon</name>
    <dbReference type="NCBI Taxonomy" id="34254"/>
    <lineage>
        <taxon>Eukaryota</taxon>
        <taxon>Viridiplantae</taxon>
        <taxon>Streptophyta</taxon>
        <taxon>Embryophyta</taxon>
        <taxon>Tracheophyta</taxon>
        <taxon>Spermatophyta</taxon>
        <taxon>Magnoliopsida</taxon>
        <taxon>eudicotyledons</taxon>
        <taxon>Gunneridae</taxon>
        <taxon>Pentapetalae</taxon>
        <taxon>asterids</taxon>
        <taxon>lamiids</taxon>
        <taxon>Boraginales</taxon>
        <taxon>Boraginaceae</taxon>
        <taxon>Boraginoideae</taxon>
        <taxon>Lithospermeae</taxon>
        <taxon>Lithospermum</taxon>
    </lineage>
</organism>
<dbReference type="AlphaFoldDB" id="A0AAV3RKP0"/>
<keyword evidence="1" id="KW-0812">Transmembrane</keyword>
<name>A0AAV3RKP0_LITER</name>
<feature type="transmembrane region" description="Helical" evidence="1">
    <location>
        <begin position="12"/>
        <end position="36"/>
    </location>
</feature>
<reference evidence="2 3" key="1">
    <citation type="submission" date="2024-01" db="EMBL/GenBank/DDBJ databases">
        <title>The complete chloroplast genome sequence of Lithospermum erythrorhizon: insights into the phylogenetic relationship among Boraginaceae species and the maternal lineages of purple gromwells.</title>
        <authorList>
            <person name="Okada T."/>
            <person name="Watanabe K."/>
        </authorList>
    </citation>
    <scope>NUCLEOTIDE SEQUENCE [LARGE SCALE GENOMIC DNA]</scope>
</reference>
<evidence type="ECO:0000313" key="2">
    <source>
        <dbReference type="EMBL" id="GAA0175473.1"/>
    </source>
</evidence>
<keyword evidence="1" id="KW-0472">Membrane</keyword>
<evidence type="ECO:0000313" key="3">
    <source>
        <dbReference type="Proteomes" id="UP001454036"/>
    </source>
</evidence>
<proteinExistence type="predicted"/>
<dbReference type="EMBL" id="BAABME010009611">
    <property type="protein sequence ID" value="GAA0175473.1"/>
    <property type="molecule type" value="Genomic_DNA"/>
</dbReference>
<keyword evidence="1" id="KW-1133">Transmembrane helix</keyword>